<proteinExistence type="predicted"/>
<evidence type="ECO:0000313" key="1">
    <source>
        <dbReference type="EMBL" id="MBK8525180.1"/>
    </source>
</evidence>
<gene>
    <name evidence="1" type="ORF">IPL58_14780</name>
</gene>
<dbReference type="EMBL" id="JADJUC010000027">
    <property type="protein sequence ID" value="MBK8525180.1"/>
    <property type="molecule type" value="Genomic_DNA"/>
</dbReference>
<protein>
    <recommendedName>
        <fullName evidence="3">DUF4440 domain-containing protein</fullName>
    </recommendedName>
</protein>
<organism evidence="1 2">
    <name type="scientific">Candidatus Proximibacter danicus</name>
    <dbReference type="NCBI Taxonomy" id="2954365"/>
    <lineage>
        <taxon>Bacteria</taxon>
        <taxon>Pseudomonadati</taxon>
        <taxon>Pseudomonadota</taxon>
        <taxon>Betaproteobacteria</taxon>
        <taxon>Candidatus Proximibacter</taxon>
    </lineage>
</organism>
<dbReference type="Proteomes" id="UP000886689">
    <property type="component" value="Unassembled WGS sequence"/>
</dbReference>
<evidence type="ECO:0000313" key="2">
    <source>
        <dbReference type="Proteomes" id="UP000886689"/>
    </source>
</evidence>
<reference evidence="1" key="1">
    <citation type="submission" date="2020-10" db="EMBL/GenBank/DDBJ databases">
        <title>Connecting structure to function with the recovery of over 1000 high-quality activated sludge metagenome-assembled genomes encoding full-length rRNA genes using long-read sequencing.</title>
        <authorList>
            <person name="Singleton C.M."/>
            <person name="Petriglieri F."/>
            <person name="Kristensen J.M."/>
            <person name="Kirkegaard R.H."/>
            <person name="Michaelsen T.Y."/>
            <person name="Andersen M.H."/>
            <person name="Karst S.M."/>
            <person name="Dueholm M.S."/>
            <person name="Nielsen P.H."/>
            <person name="Albertsen M."/>
        </authorList>
    </citation>
    <scope>NUCLEOTIDE SEQUENCE</scope>
    <source>
        <strain evidence="1">Hirt_18-Q3-R61-65_BATAC.395</strain>
    </source>
</reference>
<comment type="caution">
    <text evidence="1">The sequence shown here is derived from an EMBL/GenBank/DDBJ whole genome shotgun (WGS) entry which is preliminary data.</text>
</comment>
<sequence>MRGKEVAVTTFRQDYTAEGLRDTSDKVLEWKKIDGQWKIVREVARTVGPRGQ</sequence>
<dbReference type="InterPro" id="IPR032710">
    <property type="entry name" value="NTF2-like_dom_sf"/>
</dbReference>
<accession>A0A9D7PRF0</accession>
<dbReference type="SUPFAM" id="SSF54427">
    <property type="entry name" value="NTF2-like"/>
    <property type="match status" value="1"/>
</dbReference>
<evidence type="ECO:0008006" key="3">
    <source>
        <dbReference type="Google" id="ProtNLM"/>
    </source>
</evidence>
<name>A0A9D7PRF0_9PROT</name>
<dbReference type="AlphaFoldDB" id="A0A9D7PRF0"/>